<comment type="caution">
    <text evidence="2">The sequence shown here is derived from an EMBL/GenBank/DDBJ whole genome shotgun (WGS) entry which is preliminary data.</text>
</comment>
<evidence type="ECO:0000259" key="1">
    <source>
        <dbReference type="PROSITE" id="PS51278"/>
    </source>
</evidence>
<organism evidence="2 3">
    <name type="scientific">Sphaerotilus hippei</name>
    <dbReference type="NCBI Taxonomy" id="744406"/>
    <lineage>
        <taxon>Bacteria</taxon>
        <taxon>Pseudomonadati</taxon>
        <taxon>Pseudomonadota</taxon>
        <taxon>Betaproteobacteria</taxon>
        <taxon>Burkholderiales</taxon>
        <taxon>Sphaerotilaceae</taxon>
        <taxon>Sphaerotilus</taxon>
    </lineage>
</organism>
<evidence type="ECO:0000313" key="3">
    <source>
        <dbReference type="Proteomes" id="UP000247811"/>
    </source>
</evidence>
<feature type="domain" description="Glutamine amidotransferase type-2" evidence="1">
    <location>
        <begin position="2"/>
        <end position="201"/>
    </location>
</feature>
<dbReference type="Proteomes" id="UP000247811">
    <property type="component" value="Unassembled WGS sequence"/>
</dbReference>
<dbReference type="RefSeq" id="WP_110401597.1">
    <property type="nucleotide sequence ID" value="NZ_QJJS01000014.1"/>
</dbReference>
<reference evidence="2 3" key="1">
    <citation type="submission" date="2018-05" db="EMBL/GenBank/DDBJ databases">
        <title>Genomic Encyclopedia of Type Strains, Phase IV (KMG-IV): sequencing the most valuable type-strain genomes for metagenomic binning, comparative biology and taxonomic classification.</title>
        <authorList>
            <person name="Goeker M."/>
        </authorList>
    </citation>
    <scope>NUCLEOTIDE SEQUENCE [LARGE SCALE GENOMIC DNA]</scope>
    <source>
        <strain evidence="2 3">DSM 566</strain>
    </source>
</reference>
<dbReference type="OrthoDB" id="9149487at2"/>
<gene>
    <name evidence="2" type="ORF">C7444_114119</name>
</gene>
<protein>
    <recommendedName>
        <fullName evidence="1">Glutamine amidotransferase type-2 domain-containing protein</fullName>
    </recommendedName>
</protein>
<sequence>MCLIIKKPAGRQIATDFLANAWQHNSHGWGSFHVQRGQLIRSRGMAFEELVDHNAGLPDDTEVYVHLRHATRGAICPDMAHPYVVRDGLMLMHNGTLTHLALRDAAVSDTCEFAALLRDMLSGLSDAQAAALIRSQGFSRLLAPMVDGSMVVLLDEQGAVRLGRGWHQLQPGDWHDTMTGLEVSNDRRWSRLHEVAAPLAA</sequence>
<evidence type="ECO:0000313" key="2">
    <source>
        <dbReference type="EMBL" id="PXW94420.1"/>
    </source>
</evidence>
<dbReference type="AlphaFoldDB" id="A0A318H1K9"/>
<dbReference type="InterPro" id="IPR017932">
    <property type="entry name" value="GATase_2_dom"/>
</dbReference>
<dbReference type="InterPro" id="IPR029055">
    <property type="entry name" value="Ntn_hydrolases_N"/>
</dbReference>
<proteinExistence type="predicted"/>
<dbReference type="EMBL" id="QJJS01000014">
    <property type="protein sequence ID" value="PXW94420.1"/>
    <property type="molecule type" value="Genomic_DNA"/>
</dbReference>
<dbReference type="Gene3D" id="3.60.20.10">
    <property type="entry name" value="Glutamine Phosphoribosylpyrophosphate, subunit 1, domain 1"/>
    <property type="match status" value="1"/>
</dbReference>
<dbReference type="SUPFAM" id="SSF56235">
    <property type="entry name" value="N-terminal nucleophile aminohydrolases (Ntn hydrolases)"/>
    <property type="match status" value="1"/>
</dbReference>
<dbReference type="PROSITE" id="PS51278">
    <property type="entry name" value="GATASE_TYPE_2"/>
    <property type="match status" value="1"/>
</dbReference>
<keyword evidence="3" id="KW-1185">Reference proteome</keyword>
<accession>A0A318H1K9</accession>
<name>A0A318H1K9_9BURK</name>